<organism evidence="3 4">
    <name type="scientific">Aerophobetes bacterium</name>
    <dbReference type="NCBI Taxonomy" id="2030807"/>
    <lineage>
        <taxon>Bacteria</taxon>
        <taxon>Candidatus Aerophobota</taxon>
    </lineage>
</organism>
<dbReference type="GO" id="GO:0003677">
    <property type="term" value="F:DNA binding"/>
    <property type="evidence" value="ECO:0007669"/>
    <property type="project" value="UniProtKB-KW"/>
</dbReference>
<dbReference type="PANTHER" id="PTHR30204:SF15">
    <property type="entry name" value="BLL5018 PROTEIN"/>
    <property type="match status" value="1"/>
</dbReference>
<dbReference type="AlphaFoldDB" id="A0A497E6P6"/>
<keyword evidence="1" id="KW-0238">DNA-binding</keyword>
<dbReference type="InterPro" id="IPR000551">
    <property type="entry name" value="MerR-type_HTH_dom"/>
</dbReference>
<dbReference type="PROSITE" id="PS50937">
    <property type="entry name" value="HTH_MERR_2"/>
    <property type="match status" value="1"/>
</dbReference>
<sequence length="104" mass="12567">MERKKEKLYFSIGEVSKITGLPPYVLRFWEGEFKELRPQKSRGGHRRYQKKDVELILRIKRLLYEEGFTIEGAKKELRRQNKEEKFLSPTKLKEELEEVLKILN</sequence>
<dbReference type="InterPro" id="IPR047057">
    <property type="entry name" value="MerR_fam"/>
</dbReference>
<feature type="domain" description="HTH merR-type" evidence="2">
    <location>
        <begin position="9"/>
        <end position="79"/>
    </location>
</feature>
<name>A0A497E6P6_UNCAE</name>
<comment type="caution">
    <text evidence="3">The sequence shown here is derived from an EMBL/GenBank/DDBJ whole genome shotgun (WGS) entry which is preliminary data.</text>
</comment>
<reference evidence="3 4" key="1">
    <citation type="submission" date="2018-06" db="EMBL/GenBank/DDBJ databases">
        <title>Extensive metabolic versatility and redundancy in microbially diverse, dynamic hydrothermal sediments.</title>
        <authorList>
            <person name="Dombrowski N."/>
            <person name="Teske A."/>
            <person name="Baker B.J."/>
        </authorList>
    </citation>
    <scope>NUCLEOTIDE SEQUENCE [LARGE SCALE GENOMIC DNA]</scope>
    <source>
        <strain evidence="3">B47_G16</strain>
    </source>
</reference>
<accession>A0A497E6P6</accession>
<dbReference type="GO" id="GO:0003700">
    <property type="term" value="F:DNA-binding transcription factor activity"/>
    <property type="evidence" value="ECO:0007669"/>
    <property type="project" value="InterPro"/>
</dbReference>
<evidence type="ECO:0000313" key="4">
    <source>
        <dbReference type="Proteomes" id="UP000279422"/>
    </source>
</evidence>
<dbReference type="PANTHER" id="PTHR30204">
    <property type="entry name" value="REDOX-CYCLING DRUG-SENSING TRANSCRIPTIONAL ACTIVATOR SOXR"/>
    <property type="match status" value="1"/>
</dbReference>
<dbReference type="Pfam" id="PF13411">
    <property type="entry name" value="MerR_1"/>
    <property type="match status" value="1"/>
</dbReference>
<dbReference type="EMBL" id="QMPZ01000005">
    <property type="protein sequence ID" value="RLE10598.1"/>
    <property type="molecule type" value="Genomic_DNA"/>
</dbReference>
<proteinExistence type="predicted"/>
<dbReference type="SUPFAM" id="SSF46955">
    <property type="entry name" value="Putative DNA-binding domain"/>
    <property type="match status" value="1"/>
</dbReference>
<evidence type="ECO:0000256" key="1">
    <source>
        <dbReference type="ARBA" id="ARBA00023125"/>
    </source>
</evidence>
<dbReference type="SMART" id="SM00422">
    <property type="entry name" value="HTH_MERR"/>
    <property type="match status" value="1"/>
</dbReference>
<protein>
    <submittedName>
        <fullName evidence="3">MerR family transcriptional regulator</fullName>
    </submittedName>
</protein>
<dbReference type="Proteomes" id="UP000279422">
    <property type="component" value="Unassembled WGS sequence"/>
</dbReference>
<dbReference type="InterPro" id="IPR009061">
    <property type="entry name" value="DNA-bd_dom_put_sf"/>
</dbReference>
<gene>
    <name evidence="3" type="ORF">DRJ00_00845</name>
</gene>
<evidence type="ECO:0000313" key="3">
    <source>
        <dbReference type="EMBL" id="RLE10598.1"/>
    </source>
</evidence>
<dbReference type="Gene3D" id="1.10.1660.10">
    <property type="match status" value="1"/>
</dbReference>
<dbReference type="CDD" id="cd04765">
    <property type="entry name" value="HTH_MlrA-like_sg2"/>
    <property type="match status" value="1"/>
</dbReference>
<evidence type="ECO:0000259" key="2">
    <source>
        <dbReference type="PROSITE" id="PS50937"/>
    </source>
</evidence>